<dbReference type="PROSITE" id="PS51186">
    <property type="entry name" value="GNAT"/>
    <property type="match status" value="1"/>
</dbReference>
<comment type="caution">
    <text evidence="2">The sequence shown here is derived from an EMBL/GenBank/DDBJ whole genome shotgun (WGS) entry which is preliminary data.</text>
</comment>
<name>A0ABT2DHZ1_9BACI</name>
<dbReference type="EMBL" id="JANTOO010000001">
    <property type="protein sequence ID" value="MCS1394500.1"/>
    <property type="molecule type" value="Genomic_DNA"/>
</dbReference>
<dbReference type="Pfam" id="PF13302">
    <property type="entry name" value="Acetyltransf_3"/>
    <property type="match status" value="1"/>
</dbReference>
<dbReference type="InterPro" id="IPR051531">
    <property type="entry name" value="N-acetyltransferase"/>
</dbReference>
<reference evidence="2 3" key="1">
    <citation type="submission" date="2022-08" db="EMBL/GenBank/DDBJ databases">
        <title>Lysinibacillus sequencing.</title>
        <authorList>
            <person name="Dunlap C."/>
        </authorList>
    </citation>
    <scope>NUCLEOTIDE SEQUENCE [LARGE SCALE GENOMIC DNA]</scope>
    <source>
        <strain evidence="2 3">PB211</strain>
    </source>
</reference>
<feature type="domain" description="N-acetyltransferase" evidence="1">
    <location>
        <begin position="10"/>
        <end position="170"/>
    </location>
</feature>
<dbReference type="Gene3D" id="3.40.630.30">
    <property type="match status" value="1"/>
</dbReference>
<organism evidence="2 3">
    <name type="scientific">Lysinibacillus pinottii</name>
    <dbReference type="NCBI Taxonomy" id="2973932"/>
    <lineage>
        <taxon>Bacteria</taxon>
        <taxon>Bacillati</taxon>
        <taxon>Bacillota</taxon>
        <taxon>Bacilli</taxon>
        <taxon>Bacillales</taxon>
        <taxon>Bacillaceae</taxon>
        <taxon>Lysinibacillus</taxon>
    </lineage>
</organism>
<gene>
    <name evidence="2" type="ORF">NXZ79_00215</name>
</gene>
<dbReference type="PANTHER" id="PTHR43792:SF9">
    <property type="entry name" value="RIBOSOMAL-PROTEIN-ALANINE ACETYLTRANSFERASE"/>
    <property type="match status" value="1"/>
</dbReference>
<protein>
    <submittedName>
        <fullName evidence="2">GNAT family N-acetyltransferase</fullName>
    </submittedName>
</protein>
<accession>A0ABT2DHZ1</accession>
<proteinExistence type="predicted"/>
<dbReference type="SUPFAM" id="SSF55729">
    <property type="entry name" value="Acyl-CoA N-acyltransferases (Nat)"/>
    <property type="match status" value="1"/>
</dbReference>
<dbReference type="RefSeq" id="WP_012294037.1">
    <property type="nucleotide sequence ID" value="NZ_JANTOO010000001.1"/>
</dbReference>
<dbReference type="InterPro" id="IPR016181">
    <property type="entry name" value="Acyl_CoA_acyltransferase"/>
</dbReference>
<dbReference type="Proteomes" id="UP001525021">
    <property type="component" value="Unassembled WGS sequence"/>
</dbReference>
<keyword evidence="3" id="KW-1185">Reference proteome</keyword>
<evidence type="ECO:0000259" key="1">
    <source>
        <dbReference type="PROSITE" id="PS51186"/>
    </source>
</evidence>
<dbReference type="InterPro" id="IPR000182">
    <property type="entry name" value="GNAT_dom"/>
</dbReference>
<evidence type="ECO:0000313" key="2">
    <source>
        <dbReference type="EMBL" id="MCS1394500.1"/>
    </source>
</evidence>
<evidence type="ECO:0000313" key="3">
    <source>
        <dbReference type="Proteomes" id="UP001525021"/>
    </source>
</evidence>
<sequence length="182" mass="20999">MFPTLNTDRLVLREITEKDAQAILNCFSNPDVLRHYGQNPLTSLEQVKQIINRFSKNYEEQQGIKWGIELKGREGLIGTIGFQEWSTEHKRAEISYALFPDSWGKGYAQEALNKVISFGFQEMELLRIGAIVFTENDASNKLLTKVGFEKEGLLKKYMHQNNVPYDTYVYSLINMKNHSLES</sequence>
<dbReference type="PANTHER" id="PTHR43792">
    <property type="entry name" value="GNAT FAMILY, PUTATIVE (AFU_ORTHOLOGUE AFUA_3G00765)-RELATED-RELATED"/>
    <property type="match status" value="1"/>
</dbReference>